<dbReference type="AlphaFoldDB" id="A0A133VML4"/>
<reference evidence="1 2" key="1">
    <citation type="journal article" date="2016" name="Sci. Rep.">
        <title>Metabolic traits of an uncultured archaeal lineage -MSBL1- from brine pools of the Red Sea.</title>
        <authorList>
            <person name="Mwirichia R."/>
            <person name="Alam I."/>
            <person name="Rashid M."/>
            <person name="Vinu M."/>
            <person name="Ba-Alawi W."/>
            <person name="Anthony Kamau A."/>
            <person name="Kamanda Ngugi D."/>
            <person name="Goker M."/>
            <person name="Klenk H.P."/>
            <person name="Bajic V."/>
            <person name="Stingl U."/>
        </authorList>
    </citation>
    <scope>NUCLEOTIDE SEQUENCE [LARGE SCALE GENOMIC DNA]</scope>
    <source>
        <strain evidence="1">SCGC-AAA382A20</strain>
    </source>
</reference>
<gene>
    <name evidence="1" type="ORF">AKJ51_00440</name>
</gene>
<protein>
    <recommendedName>
        <fullName evidence="3">DUF5305 domain-containing protein</fullName>
    </recommendedName>
</protein>
<accession>A0A133VML4</accession>
<dbReference type="Proteomes" id="UP000070263">
    <property type="component" value="Unassembled WGS sequence"/>
</dbReference>
<evidence type="ECO:0000313" key="1">
    <source>
        <dbReference type="EMBL" id="KXB07651.1"/>
    </source>
</evidence>
<keyword evidence="2" id="KW-1185">Reference proteome</keyword>
<organism evidence="1 2">
    <name type="scientific">candidate division MSBL1 archaeon SCGC-AAA382A20</name>
    <dbReference type="NCBI Taxonomy" id="1698280"/>
    <lineage>
        <taxon>Archaea</taxon>
        <taxon>Methanobacteriati</taxon>
        <taxon>Methanobacteriota</taxon>
        <taxon>candidate division MSBL1</taxon>
    </lineage>
</organism>
<evidence type="ECO:0000313" key="2">
    <source>
        <dbReference type="Proteomes" id="UP000070263"/>
    </source>
</evidence>
<comment type="caution">
    <text evidence="1">The sequence shown here is derived from an EMBL/GenBank/DDBJ whole genome shotgun (WGS) entry which is preliminary data.</text>
</comment>
<dbReference type="Pfam" id="PF17231">
    <property type="entry name" value="DUF5305"/>
    <property type="match status" value="1"/>
</dbReference>
<name>A0A133VML4_9EURY</name>
<sequence>LVITVFGAVLTYQKSRPETFTETGTRPLYTFHGKYTHEAKVVENNPIWPTNKTLRNQPIYYLSLSPDLEGEFVFRILGADSSSGNFTLDTDLAISSMREENALWSYSLDMKRKTLNLSESSGITRFEITIQRIENIIENVQNSLDFTGGSINTKIVTEVTINGEIEGRPYENESKTYEMPLNIGGTTYSIGSNLSREETVRESYNVEREREVPLRRKIPYIILAVAPLIVLGYISFEWRRIDPSEIEEMKEEHERGRFDEWISKGKIPDLDFEADIKVESLEDLVDIAIDLERRVIYDRDKSIYYVLYEDMLYTYEAETKKLEAK</sequence>
<dbReference type="EMBL" id="LHYE01000003">
    <property type="protein sequence ID" value="KXB07651.1"/>
    <property type="molecule type" value="Genomic_DNA"/>
</dbReference>
<proteinExistence type="predicted"/>
<feature type="non-terminal residue" evidence="1">
    <location>
        <position position="1"/>
    </location>
</feature>
<evidence type="ECO:0008006" key="3">
    <source>
        <dbReference type="Google" id="ProtNLM"/>
    </source>
</evidence>
<dbReference type="InterPro" id="IPR035185">
    <property type="entry name" value="DUF5305"/>
</dbReference>